<dbReference type="AlphaFoldDB" id="A0A927N2J8"/>
<feature type="transmembrane region" description="Helical" evidence="1">
    <location>
        <begin position="259"/>
        <end position="281"/>
    </location>
</feature>
<dbReference type="EMBL" id="JADBEM010000001">
    <property type="protein sequence ID" value="MBE1611495.1"/>
    <property type="molecule type" value="Genomic_DNA"/>
</dbReference>
<keyword evidence="1" id="KW-0812">Transmembrane</keyword>
<dbReference type="Proteomes" id="UP000638648">
    <property type="component" value="Unassembled WGS sequence"/>
</dbReference>
<feature type="transmembrane region" description="Helical" evidence="1">
    <location>
        <begin position="302"/>
        <end position="323"/>
    </location>
</feature>
<feature type="transmembrane region" description="Helical" evidence="1">
    <location>
        <begin position="173"/>
        <end position="192"/>
    </location>
</feature>
<organism evidence="2 3">
    <name type="scientific">Actinopolymorpha pittospori</name>
    <dbReference type="NCBI Taxonomy" id="648752"/>
    <lineage>
        <taxon>Bacteria</taxon>
        <taxon>Bacillati</taxon>
        <taxon>Actinomycetota</taxon>
        <taxon>Actinomycetes</taxon>
        <taxon>Propionibacteriales</taxon>
        <taxon>Actinopolymorphaceae</taxon>
        <taxon>Actinopolymorpha</taxon>
    </lineage>
</organism>
<accession>A0A927N2J8</accession>
<keyword evidence="3" id="KW-1185">Reference proteome</keyword>
<feature type="transmembrane region" description="Helical" evidence="1">
    <location>
        <begin position="59"/>
        <end position="83"/>
    </location>
</feature>
<keyword evidence="1" id="KW-1133">Transmembrane helix</keyword>
<evidence type="ECO:0000256" key="1">
    <source>
        <dbReference type="SAM" id="Phobius"/>
    </source>
</evidence>
<feature type="transmembrane region" description="Helical" evidence="1">
    <location>
        <begin position="227"/>
        <end position="247"/>
    </location>
</feature>
<comment type="caution">
    <text evidence="2">The sequence shown here is derived from an EMBL/GenBank/DDBJ whole genome shotgun (WGS) entry which is preliminary data.</text>
</comment>
<feature type="transmembrane region" description="Helical" evidence="1">
    <location>
        <begin position="28"/>
        <end position="47"/>
    </location>
</feature>
<evidence type="ECO:0000313" key="2">
    <source>
        <dbReference type="EMBL" id="MBE1611495.1"/>
    </source>
</evidence>
<reference evidence="2" key="1">
    <citation type="submission" date="2020-10" db="EMBL/GenBank/DDBJ databases">
        <title>Sequencing the genomes of 1000 actinobacteria strains.</title>
        <authorList>
            <person name="Klenk H.-P."/>
        </authorList>
    </citation>
    <scope>NUCLEOTIDE SEQUENCE</scope>
    <source>
        <strain evidence="2">DSM 45354</strain>
    </source>
</reference>
<name>A0A927N2J8_9ACTN</name>
<keyword evidence="1" id="KW-0472">Membrane</keyword>
<feature type="transmembrane region" description="Helical" evidence="1">
    <location>
        <begin position="130"/>
        <end position="153"/>
    </location>
</feature>
<evidence type="ECO:0000313" key="3">
    <source>
        <dbReference type="Proteomes" id="UP000638648"/>
    </source>
</evidence>
<sequence length="378" mass="39215">MTEPASPPAHVRPTTPATPPRWMTHAPLVAVVWAFGYGALRLVWALGGAPDLPPLGEDLLLVSGWGIVGLCALAAIVVLGLPLTTGRLTTGRLTTGHLTTGLALTGLRRATGRSSGANGPILRSGRLRALGWFLVGLGWSVSAAATAAAALLLVDLVGLLFFTTTWVDNAPGALSRAGCVLGALAVGATVLTHQRRLRGGCLTCGRHIRAKSPGRAEVRAPSWARTAAYVAVLGCMTRFGAQAVVGFGPEGHPLRVNAVSGLAFLVGAAVAGTVLPLALVHRFGRVWPRWTLPLAGRRVPRWLVLGPAFVISAGMTVYFGAGLVQMIADPASMTGDSGLPPAFFWVAVPAYLAWGTGIGVAALSYRVRTRPRCRACGC</sequence>
<gene>
    <name evidence="2" type="ORF">HEB94_008343</name>
</gene>
<protein>
    <submittedName>
        <fullName evidence="2">Uncharacterized protein</fullName>
    </submittedName>
</protein>
<dbReference type="RefSeq" id="WP_345483064.1">
    <property type="nucleotide sequence ID" value="NZ_BAABJL010000178.1"/>
</dbReference>
<proteinExistence type="predicted"/>
<feature type="transmembrane region" description="Helical" evidence="1">
    <location>
        <begin position="343"/>
        <end position="365"/>
    </location>
</feature>